<evidence type="ECO:0000313" key="3">
    <source>
        <dbReference type="Proteomes" id="UP000257109"/>
    </source>
</evidence>
<evidence type="ECO:0000313" key="2">
    <source>
        <dbReference type="EMBL" id="RDX74887.1"/>
    </source>
</evidence>
<proteinExistence type="predicted"/>
<name>A0A371F9C4_MUCPR</name>
<dbReference type="OrthoDB" id="2015125at2759"/>
<accession>A0A371F9C4</accession>
<feature type="domain" description="Retrovirus-related Pol polyprotein from transposon TNT 1-94-like beta-barrel" evidence="1">
    <location>
        <begin position="62"/>
        <end position="98"/>
    </location>
</feature>
<dbReference type="AlphaFoldDB" id="A0A371F9C4"/>
<keyword evidence="3" id="KW-1185">Reference proteome</keyword>
<dbReference type="InterPro" id="IPR054722">
    <property type="entry name" value="PolX-like_BBD"/>
</dbReference>
<comment type="caution">
    <text evidence="2">The sequence shown here is derived from an EMBL/GenBank/DDBJ whole genome shotgun (WGS) entry which is preliminary data.</text>
</comment>
<reference evidence="2" key="1">
    <citation type="submission" date="2018-05" db="EMBL/GenBank/DDBJ databases">
        <title>Draft genome of Mucuna pruriens seed.</title>
        <authorList>
            <person name="Nnadi N.E."/>
            <person name="Vos R."/>
            <person name="Hasami M.H."/>
            <person name="Devisetty U.K."/>
            <person name="Aguiy J.C."/>
        </authorList>
    </citation>
    <scope>NUCLEOTIDE SEQUENCE [LARGE SCALE GENOMIC DNA]</scope>
    <source>
        <strain evidence="2">JCA_2017</strain>
    </source>
</reference>
<dbReference type="Proteomes" id="UP000257109">
    <property type="component" value="Unassembled WGS sequence"/>
</dbReference>
<organism evidence="2 3">
    <name type="scientific">Mucuna pruriens</name>
    <name type="common">Velvet bean</name>
    <name type="synonym">Dolichos pruriens</name>
    <dbReference type="NCBI Taxonomy" id="157652"/>
    <lineage>
        <taxon>Eukaryota</taxon>
        <taxon>Viridiplantae</taxon>
        <taxon>Streptophyta</taxon>
        <taxon>Embryophyta</taxon>
        <taxon>Tracheophyta</taxon>
        <taxon>Spermatophyta</taxon>
        <taxon>Magnoliopsida</taxon>
        <taxon>eudicotyledons</taxon>
        <taxon>Gunneridae</taxon>
        <taxon>Pentapetalae</taxon>
        <taxon>rosids</taxon>
        <taxon>fabids</taxon>
        <taxon>Fabales</taxon>
        <taxon>Fabaceae</taxon>
        <taxon>Papilionoideae</taxon>
        <taxon>50 kb inversion clade</taxon>
        <taxon>NPAAA clade</taxon>
        <taxon>indigoferoid/millettioid clade</taxon>
        <taxon>Phaseoleae</taxon>
        <taxon>Mucuna</taxon>
    </lineage>
</organism>
<sequence>MGHPSFRCWKRPNTKCSKCNQLVYEAVICRSKFQQHEVNAQVVKQNEEDYIFAATCFSIGRTIAISTSLGTKIISYVLYVPDIDQNLLSVGQLIEKEFKVSFEHQHCLIYDIAG</sequence>
<gene>
    <name evidence="2" type="ORF">CR513_45325</name>
</gene>
<feature type="non-terminal residue" evidence="2">
    <location>
        <position position="1"/>
    </location>
</feature>
<evidence type="ECO:0000259" key="1">
    <source>
        <dbReference type="Pfam" id="PF22936"/>
    </source>
</evidence>
<protein>
    <recommendedName>
        <fullName evidence="1">Retrovirus-related Pol polyprotein from transposon TNT 1-94-like beta-barrel domain-containing protein</fullName>
    </recommendedName>
</protein>
<dbReference type="EMBL" id="QJKJ01010026">
    <property type="protein sequence ID" value="RDX74887.1"/>
    <property type="molecule type" value="Genomic_DNA"/>
</dbReference>
<dbReference type="Pfam" id="PF22936">
    <property type="entry name" value="Pol_BBD"/>
    <property type="match status" value="1"/>
</dbReference>